<protein>
    <submittedName>
        <fullName evidence="3">Uncharacterized protein</fullName>
    </submittedName>
</protein>
<dbReference type="EMBL" id="CP130612">
    <property type="protein sequence ID" value="WKW10993.1"/>
    <property type="molecule type" value="Genomic_DNA"/>
</dbReference>
<sequence length="49" mass="5416">MPGMPQVAREKHHRHAPAPELALDGVSTRKRARERLAELIHGQTLQPAG</sequence>
<dbReference type="KEGG" id="pspc:Strain318_000227"/>
<feature type="region of interest" description="Disordered" evidence="1">
    <location>
        <begin position="1"/>
        <end position="27"/>
    </location>
</feature>
<name>A0AA49Q613_9BACT</name>
<proteinExistence type="predicted"/>
<evidence type="ECO:0000313" key="2">
    <source>
        <dbReference type="EMBL" id="WKW10993.1"/>
    </source>
</evidence>
<dbReference type="EMBL" id="CP130613">
    <property type="protein sequence ID" value="WKW13903.1"/>
    <property type="molecule type" value="Genomic_DNA"/>
</dbReference>
<organism evidence="3 4">
    <name type="scientific">Pseudogemmatithrix spongiicola</name>
    <dbReference type="NCBI Taxonomy" id="3062599"/>
    <lineage>
        <taxon>Bacteria</taxon>
        <taxon>Pseudomonadati</taxon>
        <taxon>Gemmatimonadota</taxon>
        <taxon>Gemmatimonadia</taxon>
        <taxon>Gemmatimonadales</taxon>
        <taxon>Gemmatimonadaceae</taxon>
        <taxon>Pseudogemmatithrix</taxon>
    </lineage>
</organism>
<keyword evidence="4" id="KW-1185">Reference proteome</keyword>
<gene>
    <name evidence="2" type="ORF">Strain138_000227</name>
    <name evidence="3" type="ORF">Strain318_000227</name>
</gene>
<evidence type="ECO:0000256" key="1">
    <source>
        <dbReference type="SAM" id="MobiDB-lite"/>
    </source>
</evidence>
<evidence type="ECO:0000313" key="4">
    <source>
        <dbReference type="Proteomes" id="UP001229955"/>
    </source>
</evidence>
<accession>A0AA49Q3M2</accession>
<dbReference type="AlphaFoldDB" id="A0AA49Q613"/>
<dbReference type="Proteomes" id="UP001229955">
    <property type="component" value="Chromosome"/>
</dbReference>
<reference evidence="3" key="1">
    <citation type="submission" date="2023-07" db="EMBL/GenBank/DDBJ databases">
        <authorList>
            <person name="Haufschild T."/>
            <person name="Kallscheuer N."/>
            <person name="Hammer J."/>
            <person name="Kohn T."/>
            <person name="Kabuu M."/>
            <person name="Jogler M."/>
            <person name="Wohfarth N."/>
            <person name="Heuer A."/>
            <person name="Rohde M."/>
            <person name="van Teeseling M.C.F."/>
            <person name="Jogler C."/>
        </authorList>
    </citation>
    <scope>NUCLEOTIDE SEQUENCE</scope>
    <source>
        <strain evidence="2">Strain 138</strain>
        <strain evidence="3">Strain 318</strain>
    </source>
</reference>
<accession>A0AA49Q613</accession>
<evidence type="ECO:0000313" key="3">
    <source>
        <dbReference type="EMBL" id="WKW13903.1"/>
    </source>
</evidence>